<evidence type="ECO:0000313" key="1">
    <source>
        <dbReference type="EMBL" id="PAE89052.1"/>
    </source>
</evidence>
<dbReference type="Pfam" id="PF18801">
    <property type="entry name" value="RapH_N"/>
    <property type="match status" value="1"/>
</dbReference>
<accession>A0A268NZX3</accession>
<dbReference type="InterPro" id="IPR011990">
    <property type="entry name" value="TPR-like_helical_dom_sf"/>
</dbReference>
<proteinExistence type="predicted"/>
<dbReference type="Gene3D" id="1.25.40.10">
    <property type="entry name" value="Tetratricopeptide repeat domain"/>
    <property type="match status" value="1"/>
</dbReference>
<evidence type="ECO:0000313" key="2">
    <source>
        <dbReference type="Proteomes" id="UP000216207"/>
    </source>
</evidence>
<dbReference type="Proteomes" id="UP000216207">
    <property type="component" value="Unassembled WGS sequence"/>
</dbReference>
<dbReference type="AlphaFoldDB" id="A0A268NZX3"/>
<dbReference type="RefSeq" id="WP_095326469.1">
    <property type="nucleotide sequence ID" value="NZ_NPCC01000011.1"/>
</dbReference>
<sequence>MSIMTAEKAGAKIVEWYSCVIAKSHDQAILLKEEVKQLLSEMKDNDKILAYYSLVEFRHDMLINRYNKNELQDYFQNIEHIAKIDNILKYLYYFVSGQSKYVNERYRSAIKLFNKAQRLLEYVNDEAEEAEFYQYSGLVYYRLNQYLVAASHIEHAKVIFDRLEYTEPSLNCQIVLAGIYQELHNPKKAEDILLDGLEKATDNDVMLGLINRSLGLNKLGIKDYNQAEFYFRQALSFKVHKDAAVGAKTTYNLSNVLFNQGKHEEAMKQFKAAHAGAKYYKNHEYMARCLATEGLHIKKDYSLVDTAIDDLNKLGLDFEVAEVAEEAANFAEKEGNDKLTLKYLKTAYKARLFQNTLGDDQQ</sequence>
<protein>
    <submittedName>
        <fullName evidence="1">Aspartate phosphatase</fullName>
    </submittedName>
</protein>
<dbReference type="EMBL" id="NPCC01000011">
    <property type="protein sequence ID" value="PAE89052.1"/>
    <property type="molecule type" value="Genomic_DNA"/>
</dbReference>
<reference evidence="1 2" key="1">
    <citation type="submission" date="2017-07" db="EMBL/GenBank/DDBJ databases">
        <title>Isolation and whole genome analysis of endospore-forming bacteria from heroin.</title>
        <authorList>
            <person name="Kalinowski J."/>
            <person name="Ahrens B."/>
            <person name="Al-Dilaimi A."/>
            <person name="Winkler A."/>
            <person name="Wibberg D."/>
            <person name="Schleenbecker U."/>
            <person name="Ruckert C."/>
            <person name="Wolfel R."/>
            <person name="Grass G."/>
        </authorList>
    </citation>
    <scope>NUCLEOTIDE SEQUENCE [LARGE SCALE GENOMIC DNA]</scope>
    <source>
        <strain evidence="1 2">7539</strain>
    </source>
</reference>
<name>A0A268NZX3_SHOCL</name>
<comment type="caution">
    <text evidence="1">The sequence shown here is derived from an EMBL/GenBank/DDBJ whole genome shotgun (WGS) entry which is preliminary data.</text>
</comment>
<organism evidence="1 2">
    <name type="scientific">Shouchella clausii</name>
    <name type="common">Alkalihalobacillus clausii</name>
    <dbReference type="NCBI Taxonomy" id="79880"/>
    <lineage>
        <taxon>Bacteria</taxon>
        <taxon>Bacillati</taxon>
        <taxon>Bacillota</taxon>
        <taxon>Bacilli</taxon>
        <taxon>Bacillales</taxon>
        <taxon>Bacillaceae</taxon>
        <taxon>Shouchella</taxon>
    </lineage>
</organism>
<dbReference type="SUPFAM" id="SSF48452">
    <property type="entry name" value="TPR-like"/>
    <property type="match status" value="1"/>
</dbReference>
<gene>
    <name evidence="1" type="ORF">CHH72_09405</name>
</gene>